<reference evidence="2" key="1">
    <citation type="journal article" date="2022" name="bioRxiv">
        <title>Sequencing and chromosome-scale assembly of the giantPleurodeles waltlgenome.</title>
        <authorList>
            <person name="Brown T."/>
            <person name="Elewa A."/>
            <person name="Iarovenko S."/>
            <person name="Subramanian E."/>
            <person name="Araus A.J."/>
            <person name="Petzold A."/>
            <person name="Susuki M."/>
            <person name="Suzuki K.-i.T."/>
            <person name="Hayashi T."/>
            <person name="Toyoda A."/>
            <person name="Oliveira C."/>
            <person name="Osipova E."/>
            <person name="Leigh N.D."/>
            <person name="Simon A."/>
            <person name="Yun M.H."/>
        </authorList>
    </citation>
    <scope>NUCLEOTIDE SEQUENCE</scope>
    <source>
        <strain evidence="2">20211129_DDA</strain>
        <tissue evidence="2">Liver</tissue>
    </source>
</reference>
<name>A0AAV7QWT4_PLEWA</name>
<feature type="region of interest" description="Disordered" evidence="1">
    <location>
        <begin position="15"/>
        <end position="36"/>
    </location>
</feature>
<comment type="caution">
    <text evidence="2">The sequence shown here is derived from an EMBL/GenBank/DDBJ whole genome shotgun (WGS) entry which is preliminary data.</text>
</comment>
<proteinExistence type="predicted"/>
<protein>
    <submittedName>
        <fullName evidence="2">Uncharacterized protein</fullName>
    </submittedName>
</protein>
<accession>A0AAV7QWT4</accession>
<sequence>MGKSDKIQAKLQFESRKAHKMRSEGASAPAEMLENGEWETAPDLQQILMAMQECLTKIDGKIDALTYRMDCMSDRLDGHAECLDQVERRV</sequence>
<dbReference type="AlphaFoldDB" id="A0AAV7QWT4"/>
<dbReference type="EMBL" id="JANPWB010000010">
    <property type="protein sequence ID" value="KAJ1144996.1"/>
    <property type="molecule type" value="Genomic_DNA"/>
</dbReference>
<gene>
    <name evidence="2" type="ORF">NDU88_011288</name>
</gene>
<evidence type="ECO:0000313" key="3">
    <source>
        <dbReference type="Proteomes" id="UP001066276"/>
    </source>
</evidence>
<organism evidence="2 3">
    <name type="scientific">Pleurodeles waltl</name>
    <name type="common">Iberian ribbed newt</name>
    <dbReference type="NCBI Taxonomy" id="8319"/>
    <lineage>
        <taxon>Eukaryota</taxon>
        <taxon>Metazoa</taxon>
        <taxon>Chordata</taxon>
        <taxon>Craniata</taxon>
        <taxon>Vertebrata</taxon>
        <taxon>Euteleostomi</taxon>
        <taxon>Amphibia</taxon>
        <taxon>Batrachia</taxon>
        <taxon>Caudata</taxon>
        <taxon>Salamandroidea</taxon>
        <taxon>Salamandridae</taxon>
        <taxon>Pleurodelinae</taxon>
        <taxon>Pleurodeles</taxon>
    </lineage>
</organism>
<evidence type="ECO:0000256" key="1">
    <source>
        <dbReference type="SAM" id="MobiDB-lite"/>
    </source>
</evidence>
<keyword evidence="3" id="KW-1185">Reference proteome</keyword>
<evidence type="ECO:0000313" key="2">
    <source>
        <dbReference type="EMBL" id="KAJ1144996.1"/>
    </source>
</evidence>
<dbReference type="Proteomes" id="UP001066276">
    <property type="component" value="Chromosome 6"/>
</dbReference>